<dbReference type="EMBL" id="CP000724">
    <property type="protein sequence ID" value="ABR49289.1"/>
    <property type="molecule type" value="Genomic_DNA"/>
</dbReference>
<proteinExistence type="predicted"/>
<dbReference type="InterPro" id="IPR005370">
    <property type="entry name" value="UPF0180"/>
</dbReference>
<sequence length="81" mass="9110">MKRKVAIENSLGDVKTYLQEQGFQVEELRENANLDSYDAVIVTGQDSNMLGMENAVTKAPVITARGQSAEQIYDRIKRSFE</sequence>
<protein>
    <recommendedName>
        <fullName evidence="3">YkuS family protein</fullName>
    </recommendedName>
</protein>
<accession>A6TSX1</accession>
<dbReference type="HOGENOM" id="CLU_187365_0_0_9"/>
<dbReference type="KEGG" id="amt:Amet_3150"/>
<evidence type="ECO:0008006" key="3">
    <source>
        <dbReference type="Google" id="ProtNLM"/>
    </source>
</evidence>
<dbReference type="AlphaFoldDB" id="A6TSX1"/>
<evidence type="ECO:0000313" key="2">
    <source>
        <dbReference type="Proteomes" id="UP000001572"/>
    </source>
</evidence>
<dbReference type="RefSeq" id="WP_012064255.1">
    <property type="nucleotide sequence ID" value="NC_009633.1"/>
</dbReference>
<keyword evidence="2" id="KW-1185">Reference proteome</keyword>
<organism evidence="1 2">
    <name type="scientific">Alkaliphilus metalliredigens (strain QYMF)</name>
    <dbReference type="NCBI Taxonomy" id="293826"/>
    <lineage>
        <taxon>Bacteria</taxon>
        <taxon>Bacillati</taxon>
        <taxon>Bacillota</taxon>
        <taxon>Clostridia</taxon>
        <taxon>Peptostreptococcales</taxon>
        <taxon>Natronincolaceae</taxon>
        <taxon>Alkaliphilus</taxon>
    </lineage>
</organism>
<dbReference type="eggNOG" id="ENOG5030045">
    <property type="taxonomic scope" value="Bacteria"/>
</dbReference>
<dbReference type="Proteomes" id="UP000001572">
    <property type="component" value="Chromosome"/>
</dbReference>
<dbReference type="Pfam" id="PF03698">
    <property type="entry name" value="UPF0180"/>
    <property type="match status" value="1"/>
</dbReference>
<gene>
    <name evidence="1" type="ordered locus">Amet_3150</name>
</gene>
<evidence type="ECO:0000313" key="1">
    <source>
        <dbReference type="EMBL" id="ABR49289.1"/>
    </source>
</evidence>
<dbReference type="STRING" id="293826.Amet_3150"/>
<name>A6TSX1_ALKMQ</name>
<reference evidence="2" key="1">
    <citation type="journal article" date="2016" name="Genome Announc.">
        <title>Complete genome sequence of Alkaliphilus metalliredigens strain QYMF, an alkaliphilic and metal-reducing bacterium isolated from borax-contaminated leachate ponds.</title>
        <authorList>
            <person name="Hwang C."/>
            <person name="Copeland A."/>
            <person name="Lucas S."/>
            <person name="Lapidus A."/>
            <person name="Barry K."/>
            <person name="Detter J.C."/>
            <person name="Glavina Del Rio T."/>
            <person name="Hammon N."/>
            <person name="Israni S."/>
            <person name="Dalin E."/>
            <person name="Tice H."/>
            <person name="Pitluck S."/>
            <person name="Chertkov O."/>
            <person name="Brettin T."/>
            <person name="Bruce D."/>
            <person name="Han C."/>
            <person name="Schmutz J."/>
            <person name="Larimer F."/>
            <person name="Land M.L."/>
            <person name="Hauser L."/>
            <person name="Kyrpides N."/>
            <person name="Mikhailova N."/>
            <person name="Ye Q."/>
            <person name="Zhou J."/>
            <person name="Richardson P."/>
            <person name="Fields M.W."/>
        </authorList>
    </citation>
    <scope>NUCLEOTIDE SEQUENCE [LARGE SCALE GENOMIC DNA]</scope>
    <source>
        <strain evidence="2">QYMF</strain>
    </source>
</reference>
<dbReference type="OrthoDB" id="1708042at2"/>